<feature type="compositionally biased region" description="Polar residues" evidence="12">
    <location>
        <begin position="1272"/>
        <end position="1282"/>
    </location>
</feature>
<dbReference type="GO" id="GO:0000151">
    <property type="term" value="C:ubiquitin ligase complex"/>
    <property type="evidence" value="ECO:0007669"/>
    <property type="project" value="TreeGrafter"/>
</dbReference>
<feature type="domain" description="UBR-type" evidence="13">
    <location>
        <begin position="98"/>
        <end position="169"/>
    </location>
</feature>
<dbReference type="InterPro" id="IPR044046">
    <property type="entry name" value="E3_ligase_UBR-like_C"/>
</dbReference>
<evidence type="ECO:0000256" key="9">
    <source>
        <dbReference type="PROSITE-ProRule" id="PRU00508"/>
    </source>
</evidence>
<gene>
    <name evidence="14" type="ORF">QSP1433_LOCUS11393</name>
</gene>
<evidence type="ECO:0000256" key="11">
    <source>
        <dbReference type="SAM" id="Coils"/>
    </source>
</evidence>
<keyword evidence="7 10" id="KW-0862">Zinc</keyword>
<proteinExistence type="inferred from homology"/>
<dbReference type="EC" id="2.3.2.27" evidence="10"/>
<dbReference type="GO" id="GO:0071596">
    <property type="term" value="P:ubiquitin-dependent protein catabolic process via the N-end rule pathway"/>
    <property type="evidence" value="ECO:0007669"/>
    <property type="project" value="UniProtKB-UniRule"/>
</dbReference>
<dbReference type="Gene3D" id="2.10.110.30">
    <property type="match status" value="1"/>
</dbReference>
<evidence type="ECO:0000256" key="7">
    <source>
        <dbReference type="ARBA" id="ARBA00022833"/>
    </source>
</evidence>
<name>A0A7S2WKT4_9STRA</name>
<evidence type="ECO:0000256" key="10">
    <source>
        <dbReference type="RuleBase" id="RU366018"/>
    </source>
</evidence>
<dbReference type="GO" id="GO:0008270">
    <property type="term" value="F:zinc ion binding"/>
    <property type="evidence" value="ECO:0007669"/>
    <property type="project" value="UniProtKB-UniRule"/>
</dbReference>
<dbReference type="FunFam" id="2.10.110.30:FF:000002">
    <property type="entry name" value="Putative e3 ubiquitin-protein ligase ubr3"/>
    <property type="match status" value="1"/>
</dbReference>
<reference evidence="14" key="1">
    <citation type="submission" date="2021-01" db="EMBL/GenBank/DDBJ databases">
        <authorList>
            <person name="Corre E."/>
            <person name="Pelletier E."/>
            <person name="Niang G."/>
            <person name="Scheremetjew M."/>
            <person name="Finn R."/>
            <person name="Kale V."/>
            <person name="Holt S."/>
            <person name="Cochrane G."/>
            <person name="Meng A."/>
            <person name="Brown T."/>
            <person name="Cohen L."/>
        </authorList>
    </citation>
    <scope>NUCLEOTIDE SEQUENCE</scope>
    <source>
        <strain evidence="14">NY070348D</strain>
    </source>
</reference>
<dbReference type="Pfam" id="PF02207">
    <property type="entry name" value="zf-UBR"/>
    <property type="match status" value="1"/>
</dbReference>
<dbReference type="SMART" id="SM00396">
    <property type="entry name" value="ZnF_UBR1"/>
    <property type="match status" value="1"/>
</dbReference>
<dbReference type="EMBL" id="HBHK01017929">
    <property type="protein sequence ID" value="CAD9692557.1"/>
    <property type="molecule type" value="Transcribed_RNA"/>
</dbReference>
<sequence length="2051" mass="229582">MQRYCSSSSATSGADINRSVSQVKSRIGQIQKKRVAGQEIADIEIVTLIEDILDIPSTASSCKLINEVLFCKTLRGDGQQTLRGSEGIQRLKSENKQARCGRLFRTGDLAYNCRTCQVDDTCVICQDCFNESEHDGHEVTFHRTEPGGCCDCGDEEAWDPAGFCFAHGNHTDDMSGGDDSILPEGVYGQAKLIVDVIFSNITMSLEEIFRSYARSKSERLLTKADDFHETMDEDGKISVNVVLNNDDLHTYQDVKRACEKARDKTQSPLTHEAINAKTRTIDQHGRAPIYTANFSSLAALDEGLPTVFAVRDVLEESGLLVCISYSKQLVFERRAIAGLNWMTESVQISQALARVVVDEFLQKNKVVSSRFAESYMRMRCGERHFWPKEPAAAEISLIEAVLNYDGLMPKMLISAMKPLWLSLLTHLDFKHYLGGCFIRGHRKVASAYSVGIGTRGESSLDLSVQLLTVPSIIRQLETELKQAGGDMLVEIMDALRYFLWSCRIRKKRRRTSNELFDTTELDLLNSTTILHQRYIAFVYNIRYVLRMLVRPFSDAKEFTRLEALMEVLKCVQRMDVYSRHLGREHVLLETDNWIRAFNLSLAMNNVCRPGGIQLGLDLGHLVRSGQADPVLAIREVATRCYASAFLWKAGDVVNAAIPNKTRATVDQVVSHNNRCLLSVGESKEPMYSSADKLSYPTKIIETGLVEMPQLEIVDRYVFAGAHVSHHLPVHRVFATFVLTFANAVETHDNVGNMLSQAMEKIDMVQFFEDVGQVFAANAQINSQLWRRNGFTMDNIVCNYKGLCAAFMYQNDIAFAQIAAVCMGPKAFICTLLAKFHLESFLSIKLERTVLPGLKEYEPQLADELLRLVIHVITEIPVSKSNNRAALRRAIVHTIATADSPCTFSQISDAVRAAKISYRGGSDAEEEYPLNDLESEDVSGVASVEIEKMLNHVAIKQESGLASWTYSLKAEIWEEVDPYYWNNLRRNEELLAKRLCETMKKTRKSWPMTGVPPGPTIGLLSNAREMVLDPIVVQKLIHPVFYNTLVAHVGKIRGLHKVVEFNVDHRNAVKDRVSPGIVHSSLHLLTLLMHHVGTVEQGCKLLCETMDGGFSMSEITINLEAHYLSERNFEWGTYLHWCGDQLASYDESVEPLRAELGIQQNREKKSKKKKKKKANRGQEAQRLAMERMKAAQSKALEAIGEEHAYEDETCNEENYCVLCHEHLEKKPYAHLGHARNSSWGHVLEFAPSEQVPPGVLTCTRKPAGWWYSDQAKSRSQSTGTDGSTVDGENESADWGMSNLNQVHFAEDEDEDDDDDDFVEGYEHQLDDHMEDIEETIIEATDDMDEFNGTTGAAATMTNEVDRMLGIMGEIRQTMGLFTNAPNPRRKESPLTVVPETERGVFVSFCSHAMHVDCLQTYIESLKPDPNTLFVQRRVADYSKNEFLCPMCKTLSNIIVPQVRHTHQNEKNQEKRRRLSSANADEMARFITGELVDVDVQMQGRVTEDIKNLMTTLQRITREDHLSTDWEDKTVVAWEALSFSATAREAVQRPMCGIMSASTGSRDLLEMFDRTNKQWRGLFDSAVSFYSCGQQHNNTTAKSFLQSPVSLFLNTFQRASNKESSSTAKTSGEQASRGGNPLFEMLTCGACFPPSDSKRNISHKLAPGGRTSFVVQLDVSLLKADSKKITQASSCKKVRTGEPINVMPGDEIIDINEREGTMTLERQTSEDGILLNVTDPVTLLVGLLSSLPADLHVRAAGAVALATLVQTLLKVESVALCESSKTSPRQEIALLWLEPLRKIVPSATPALVYYTLFGPLARYLRSSVALLSMFHGGQSSDVLQYGKQDEVEALWLIYLGLPPIQEIVRSTYLMGIIERWKLALGPQTNLTSFASCCLERTRLGLISLPENYELLLANISKNAKCPTTGKPVRRPALCLRCGVVVCSNSQCCRRLSIGAGTLHASSCGGGGSVFLLLQKCMVVLVHGKVAVEISAPYVDAHGETDDYLRRGRPLKLYEQAYRNLQYICANNEICQKVMSNFERHDSVHSQHYLFNMF</sequence>
<dbReference type="GO" id="GO:0016567">
    <property type="term" value="P:protein ubiquitination"/>
    <property type="evidence" value="ECO:0007669"/>
    <property type="project" value="UniProtKB-UniRule"/>
</dbReference>
<evidence type="ECO:0000256" key="6">
    <source>
        <dbReference type="ARBA" id="ARBA00022786"/>
    </source>
</evidence>
<dbReference type="CDD" id="cd16482">
    <property type="entry name" value="RING-H2_UBR1-like"/>
    <property type="match status" value="1"/>
</dbReference>
<feature type="compositionally biased region" description="Basic residues" evidence="12">
    <location>
        <begin position="1163"/>
        <end position="1174"/>
    </location>
</feature>
<evidence type="ECO:0000256" key="2">
    <source>
        <dbReference type="ARBA" id="ARBA00004906"/>
    </source>
</evidence>
<comment type="pathway">
    <text evidence="2 10">Protein modification; protein ubiquitination.</text>
</comment>
<dbReference type="UniPathway" id="UPA00143"/>
<comment type="catalytic activity">
    <reaction evidence="1 10">
        <text>S-ubiquitinyl-[E2 ubiquitin-conjugating enzyme]-L-cysteine + [acceptor protein]-L-lysine = [E2 ubiquitin-conjugating enzyme]-L-cysteine + N(6)-ubiquitinyl-[acceptor protein]-L-lysine.</text>
        <dbReference type="EC" id="2.3.2.27"/>
    </reaction>
</comment>
<feature type="region of interest" description="Disordered" evidence="12">
    <location>
        <begin position="1155"/>
        <end position="1181"/>
    </location>
</feature>
<feature type="coiled-coil region" evidence="11">
    <location>
        <begin position="1317"/>
        <end position="1348"/>
    </location>
</feature>
<dbReference type="PANTHER" id="PTHR21497:SF24">
    <property type="entry name" value="E3 UBIQUITIN-PROTEIN LIGASE UBR1"/>
    <property type="match status" value="1"/>
</dbReference>
<dbReference type="InterPro" id="IPR039164">
    <property type="entry name" value="UBR1-like"/>
</dbReference>
<dbReference type="Pfam" id="PF18995">
    <property type="entry name" value="PRT6_C"/>
    <property type="match status" value="1"/>
</dbReference>
<dbReference type="GO" id="GO:0061630">
    <property type="term" value="F:ubiquitin protein ligase activity"/>
    <property type="evidence" value="ECO:0007669"/>
    <property type="project" value="UniProtKB-UniRule"/>
</dbReference>
<evidence type="ECO:0000256" key="8">
    <source>
        <dbReference type="ARBA" id="ARBA00046341"/>
    </source>
</evidence>
<organism evidence="14">
    <name type="scientific">Mucochytrium quahogii</name>
    <dbReference type="NCBI Taxonomy" id="96639"/>
    <lineage>
        <taxon>Eukaryota</taxon>
        <taxon>Sar</taxon>
        <taxon>Stramenopiles</taxon>
        <taxon>Bigyra</taxon>
        <taxon>Labyrinthulomycetes</taxon>
        <taxon>Thraustochytrida</taxon>
        <taxon>Thraustochytriidae</taxon>
        <taxon>Mucochytrium</taxon>
    </lineage>
</organism>
<dbReference type="CDD" id="cd19673">
    <property type="entry name" value="UBR-box_UBR3"/>
    <property type="match status" value="1"/>
</dbReference>
<feature type="zinc finger region" description="UBR-type" evidence="9">
    <location>
        <begin position="98"/>
        <end position="169"/>
    </location>
</feature>
<keyword evidence="3 10" id="KW-0808">Transferase</keyword>
<evidence type="ECO:0000256" key="4">
    <source>
        <dbReference type="ARBA" id="ARBA00022723"/>
    </source>
</evidence>
<keyword evidence="6 10" id="KW-0833">Ubl conjugation pathway</keyword>
<feature type="region of interest" description="Disordered" evidence="12">
    <location>
        <begin position="1268"/>
        <end position="1294"/>
    </location>
</feature>
<dbReference type="PROSITE" id="PS51157">
    <property type="entry name" value="ZF_UBR"/>
    <property type="match status" value="1"/>
</dbReference>
<evidence type="ECO:0000256" key="3">
    <source>
        <dbReference type="ARBA" id="ARBA00022679"/>
    </source>
</evidence>
<keyword evidence="4 10" id="KW-0479">Metal-binding</keyword>
<protein>
    <recommendedName>
        <fullName evidence="10">E3 ubiquitin-protein ligase</fullName>
        <ecNumber evidence="10">2.3.2.27</ecNumber>
    </recommendedName>
</protein>
<dbReference type="InterPro" id="IPR003126">
    <property type="entry name" value="Znf_UBR"/>
</dbReference>
<keyword evidence="5 10" id="KW-0863">Zinc-finger</keyword>
<evidence type="ECO:0000256" key="12">
    <source>
        <dbReference type="SAM" id="MobiDB-lite"/>
    </source>
</evidence>
<evidence type="ECO:0000259" key="13">
    <source>
        <dbReference type="PROSITE" id="PS51157"/>
    </source>
</evidence>
<evidence type="ECO:0000313" key="14">
    <source>
        <dbReference type="EMBL" id="CAD9692557.1"/>
    </source>
</evidence>
<keyword evidence="11" id="KW-0175">Coiled coil</keyword>
<evidence type="ECO:0000256" key="1">
    <source>
        <dbReference type="ARBA" id="ARBA00000900"/>
    </source>
</evidence>
<comment type="function">
    <text evidence="10">Ubiquitin ligase protein which is a component of the N-end rule pathway. Recognizes and binds to proteins bearing specific N-terminal residues that are destabilizing according to the N-end rule, leading to their ubiquitination and subsequent degradation.</text>
</comment>
<comment type="similarity">
    <text evidence="8 10">Belongs to the E3 ubiquitin-protein ligase UBR1-like family.</text>
</comment>
<dbReference type="GO" id="GO:0005737">
    <property type="term" value="C:cytoplasm"/>
    <property type="evidence" value="ECO:0007669"/>
    <property type="project" value="TreeGrafter"/>
</dbReference>
<evidence type="ECO:0000256" key="5">
    <source>
        <dbReference type="ARBA" id="ARBA00022771"/>
    </source>
</evidence>
<accession>A0A7S2WKT4</accession>
<dbReference type="PANTHER" id="PTHR21497">
    <property type="entry name" value="UBIQUITIN LIGASE E3 ALPHA-RELATED"/>
    <property type="match status" value="1"/>
</dbReference>